<proteinExistence type="inferred from homology"/>
<feature type="binding site" evidence="9">
    <location>
        <position position="9"/>
    </location>
    <ligand>
        <name>AMP</name>
        <dbReference type="ChEBI" id="CHEBI:456215"/>
    </ligand>
</feature>
<dbReference type="CDD" id="cd01714">
    <property type="entry name" value="ETF_beta"/>
    <property type="match status" value="1"/>
</dbReference>
<keyword evidence="12" id="KW-1185">Reference proteome</keyword>
<dbReference type="FunFam" id="3.40.50.620:FF:000011">
    <property type="entry name" value="Electron transfer flavoprotein subunit beta"/>
    <property type="match status" value="1"/>
</dbReference>
<dbReference type="InterPro" id="IPR014730">
    <property type="entry name" value="ETF_a/b_N"/>
</dbReference>
<comment type="subcellular location">
    <subcellularLocation>
        <location evidence="1 8">Mitochondrion matrix</location>
    </subcellularLocation>
</comment>
<comment type="subunit">
    <text evidence="7">Heterodimer composed of ETFA and ETFB. Identified in a complex that contains ETFA, ETFB and ETFRF1. Interacts with ACADM.</text>
</comment>
<protein>
    <recommendedName>
        <fullName evidence="3 8">Electron transfer flavoprotein subunit beta</fullName>
        <shortName evidence="8">Beta-ETF</shortName>
    </recommendedName>
</protein>
<dbReference type="InterPro" id="IPR033948">
    <property type="entry name" value="ETF_beta_N"/>
</dbReference>
<feature type="binding site" evidence="9">
    <location>
        <begin position="39"/>
        <end position="42"/>
    </location>
    <ligand>
        <name>AMP</name>
        <dbReference type="ChEBI" id="CHEBI:456215"/>
    </ligand>
</feature>
<dbReference type="PANTHER" id="PTHR21294">
    <property type="entry name" value="ELECTRON TRANSFER FLAVOPROTEIN BETA-SUBUNIT"/>
    <property type="match status" value="1"/>
</dbReference>
<evidence type="ECO:0000256" key="4">
    <source>
        <dbReference type="ARBA" id="ARBA00022448"/>
    </source>
</evidence>
<comment type="similarity">
    <text evidence="2 8">Belongs to the ETF beta-subunit/FixA family.</text>
</comment>
<comment type="caution">
    <text evidence="11">The sequence shown here is derived from an EMBL/GenBank/DDBJ whole genome shotgun (WGS) entry which is preliminary data.</text>
</comment>
<accession>A0A8J6DUU3</accession>
<evidence type="ECO:0000256" key="1">
    <source>
        <dbReference type="ARBA" id="ARBA00004305"/>
    </source>
</evidence>
<dbReference type="Proteomes" id="UP000700334">
    <property type="component" value="Unassembled WGS sequence"/>
</dbReference>
<dbReference type="PANTHER" id="PTHR21294:SF8">
    <property type="entry name" value="ELECTRON TRANSFER FLAVOPROTEIN SUBUNIT BETA"/>
    <property type="match status" value="1"/>
</dbReference>
<dbReference type="AlphaFoldDB" id="A0A8J6DUU3"/>
<evidence type="ECO:0000313" key="11">
    <source>
        <dbReference type="EMBL" id="KAG8521469.1"/>
    </source>
</evidence>
<evidence type="ECO:0000256" key="5">
    <source>
        <dbReference type="ARBA" id="ARBA00022982"/>
    </source>
</evidence>
<dbReference type="OrthoDB" id="276685at2759"/>
<organism evidence="11 12">
    <name type="scientific">Galemys pyrenaicus</name>
    <name type="common">Iberian desman</name>
    <name type="synonym">Pyrenean desman</name>
    <dbReference type="NCBI Taxonomy" id="202257"/>
    <lineage>
        <taxon>Eukaryota</taxon>
        <taxon>Metazoa</taxon>
        <taxon>Chordata</taxon>
        <taxon>Craniata</taxon>
        <taxon>Vertebrata</taxon>
        <taxon>Euteleostomi</taxon>
        <taxon>Mammalia</taxon>
        <taxon>Eutheria</taxon>
        <taxon>Laurasiatheria</taxon>
        <taxon>Eulipotyphla</taxon>
        <taxon>Talpidae</taxon>
        <taxon>Galemys</taxon>
    </lineage>
</organism>
<dbReference type="EMBL" id="JAGFMF010011469">
    <property type="protein sequence ID" value="KAG8521469.1"/>
    <property type="molecule type" value="Genomic_DNA"/>
</dbReference>
<dbReference type="SMART" id="SM00893">
    <property type="entry name" value="ETF"/>
    <property type="match status" value="1"/>
</dbReference>
<dbReference type="PIRSF" id="PIRSF000090">
    <property type="entry name" value="Beta-ETF"/>
    <property type="match status" value="1"/>
</dbReference>
<dbReference type="Pfam" id="PF01012">
    <property type="entry name" value="ETF"/>
    <property type="match status" value="1"/>
</dbReference>
<keyword evidence="4 8" id="KW-0813">Transport</keyword>
<dbReference type="InterPro" id="IPR012255">
    <property type="entry name" value="ETF_b"/>
</dbReference>
<evidence type="ECO:0000259" key="10">
    <source>
        <dbReference type="SMART" id="SM00893"/>
    </source>
</evidence>
<comment type="function">
    <text evidence="6">Heterodimeric electron transfer flavoprotein that accepts electrons from several mitochondrial dehydrogenases, including acyl-CoA dehydrogenases, glutaryl-CoA and sarcosine dehydrogenase. It transfers the electrons to the main mitochondrial respiratory chain via ETF-ubiquinone oxidoreductase. Required for normal mitochondrial fatty acid oxidation and normal amino acid metabolism. ETFB binds an AMP molecule that probably has a purely structural role.</text>
</comment>
<dbReference type="GO" id="GO:0045251">
    <property type="term" value="C:electron transfer flavoprotein complex"/>
    <property type="evidence" value="ECO:0007669"/>
    <property type="project" value="UniProtKB-ARBA"/>
</dbReference>
<dbReference type="GO" id="GO:0033539">
    <property type="term" value="P:fatty acid beta-oxidation using acyl-CoA dehydrogenase"/>
    <property type="evidence" value="ECO:0007669"/>
    <property type="project" value="TreeGrafter"/>
</dbReference>
<gene>
    <name evidence="11" type="ORF">J0S82_018003</name>
</gene>
<reference evidence="11" key="1">
    <citation type="journal article" date="2021" name="Evol. Appl.">
        <title>The genome of the Pyrenean desman and the effects of bottlenecks and inbreeding on the genomic landscape of an endangered species.</title>
        <authorList>
            <person name="Escoda L."/>
            <person name="Castresana J."/>
        </authorList>
    </citation>
    <scope>NUCLEOTIDE SEQUENCE</scope>
    <source>
        <strain evidence="11">IBE-C5619</strain>
    </source>
</reference>
<dbReference type="PROSITE" id="PS01065">
    <property type="entry name" value="ETF_BETA"/>
    <property type="match status" value="1"/>
</dbReference>
<comment type="function">
    <text evidence="8">The electron transfer flavoprotein serves as a specific electron acceptor for several dehydrogenases, including five acyl-CoA dehydrogenases, glutaryl-CoA and sarcosine dehydrogenase. It transfers the electrons to the main mitochondrial respiratory chain via ETF-ubiquinone oxidoreductase (ETF dehydrogenase).</text>
</comment>
<dbReference type="GO" id="GO:0005759">
    <property type="term" value="C:mitochondrial matrix"/>
    <property type="evidence" value="ECO:0007669"/>
    <property type="project" value="UniProtKB-SubCell"/>
</dbReference>
<dbReference type="GO" id="GO:0009063">
    <property type="term" value="P:amino acid catabolic process"/>
    <property type="evidence" value="ECO:0007669"/>
    <property type="project" value="TreeGrafter"/>
</dbReference>
<feature type="binding site" evidence="9">
    <location>
        <position position="66"/>
    </location>
    <ligand>
        <name>AMP</name>
        <dbReference type="ChEBI" id="CHEBI:456215"/>
    </ligand>
</feature>
<comment type="subunit">
    <text evidence="8">Heterodimer of an alpha and a beta subunit.</text>
</comment>
<keyword evidence="5 8" id="KW-0249">Electron transport</keyword>
<dbReference type="InterPro" id="IPR000049">
    <property type="entry name" value="ET-Flavoprotein_bsu_CS"/>
</dbReference>
<evidence type="ECO:0000313" key="12">
    <source>
        <dbReference type="Proteomes" id="UP000700334"/>
    </source>
</evidence>
<feature type="binding site" evidence="9">
    <location>
        <begin position="126"/>
        <end position="137"/>
    </location>
    <ligand>
        <name>AMP</name>
        <dbReference type="ChEBI" id="CHEBI:456215"/>
    </ligand>
</feature>
<dbReference type="SUPFAM" id="SSF52402">
    <property type="entry name" value="Adenine nucleotide alpha hydrolases-like"/>
    <property type="match status" value="1"/>
</dbReference>
<evidence type="ECO:0000256" key="3">
    <source>
        <dbReference type="ARBA" id="ARBA00016797"/>
    </source>
</evidence>
<sequence length="258" mass="28020">MAELRALVAVKRVIDFAVKIRVKPDRSGVVTDGVKHSMNPFCEIAVEEAVRLKEKKLVKEVIAVSCGPAQCQVLGETIRTALAMGADRGIHVEVTAAEAERLGPLQVARILAKLAEKEKVNLVLLGKQAIDDDCNQTGQMTAGFLDWPQGTFASQLTLEGDKLKVEREIDGGLETLRLKLPAVVTADLRLNEPRYATLPNIMKAKKKKIEVVKAADLGVDLTSKLSVVSVEDPPQRTAGVKVETTEDLVAKLKEIGRI</sequence>
<dbReference type="InterPro" id="IPR014729">
    <property type="entry name" value="Rossmann-like_a/b/a_fold"/>
</dbReference>
<name>A0A8J6DUU3_GALPY</name>
<evidence type="ECO:0000256" key="2">
    <source>
        <dbReference type="ARBA" id="ARBA00007557"/>
    </source>
</evidence>
<evidence type="ECO:0000256" key="8">
    <source>
        <dbReference type="PIRNR" id="PIRNR000090"/>
    </source>
</evidence>
<dbReference type="Gene3D" id="3.40.50.620">
    <property type="entry name" value="HUPs"/>
    <property type="match status" value="1"/>
</dbReference>
<dbReference type="GO" id="GO:0009055">
    <property type="term" value="F:electron transfer activity"/>
    <property type="evidence" value="ECO:0007669"/>
    <property type="project" value="InterPro"/>
</dbReference>
<evidence type="ECO:0000256" key="9">
    <source>
        <dbReference type="PIRSR" id="PIRSR000090-1"/>
    </source>
</evidence>
<keyword evidence="8" id="KW-0496">Mitochondrion</keyword>
<evidence type="ECO:0000256" key="6">
    <source>
        <dbReference type="ARBA" id="ARBA00045835"/>
    </source>
</evidence>
<feature type="domain" description="Electron transfer flavoprotein alpha/beta-subunit N-terminal" evidence="10">
    <location>
        <begin position="26"/>
        <end position="221"/>
    </location>
</feature>
<evidence type="ECO:0000256" key="7">
    <source>
        <dbReference type="ARBA" id="ARBA00046893"/>
    </source>
</evidence>